<accession>A0A1R4HH15</accession>
<dbReference type="EMBL" id="FUKJ01000423">
    <property type="protein sequence ID" value="SJM95507.1"/>
    <property type="molecule type" value="Genomic_DNA"/>
</dbReference>
<gene>
    <name evidence="1" type="ORF">CRENPOLYSF2_590005</name>
</gene>
<dbReference type="Proteomes" id="UP000195442">
    <property type="component" value="Unassembled WGS sequence"/>
</dbReference>
<reference evidence="2" key="1">
    <citation type="submission" date="2017-02" db="EMBL/GenBank/DDBJ databases">
        <authorList>
            <person name="Daims H."/>
        </authorList>
    </citation>
    <scope>NUCLEOTIDE SEQUENCE [LARGE SCALE GENOMIC DNA]</scope>
</reference>
<evidence type="ECO:0000313" key="1">
    <source>
        <dbReference type="EMBL" id="SJM95507.1"/>
    </source>
</evidence>
<organism evidence="1 2">
    <name type="scientific">Crenothrix polyspora</name>
    <dbReference type="NCBI Taxonomy" id="360316"/>
    <lineage>
        <taxon>Bacteria</taxon>
        <taxon>Pseudomonadati</taxon>
        <taxon>Pseudomonadota</taxon>
        <taxon>Gammaproteobacteria</taxon>
        <taxon>Methylococcales</taxon>
        <taxon>Crenotrichaceae</taxon>
        <taxon>Crenothrix</taxon>
    </lineage>
</organism>
<dbReference type="AlphaFoldDB" id="A0A1R4HH15"/>
<keyword evidence="2" id="KW-1185">Reference proteome</keyword>
<protein>
    <submittedName>
        <fullName evidence="1">Uncharacterized protein</fullName>
    </submittedName>
</protein>
<proteinExistence type="predicted"/>
<sequence length="59" mass="6899">MIRFKVQSYKNTFILRCFDEFKTDNEASIYPESKCMEFTVSSLGISKCLFSMLALSNWV</sequence>
<evidence type="ECO:0000313" key="2">
    <source>
        <dbReference type="Proteomes" id="UP000195442"/>
    </source>
</evidence>
<name>A0A1R4HH15_9GAMM</name>